<feature type="non-terminal residue" evidence="1">
    <location>
        <position position="1"/>
    </location>
</feature>
<dbReference type="EMBL" id="SNRW01037206">
    <property type="protein sequence ID" value="KAA6353922.1"/>
    <property type="molecule type" value="Genomic_DNA"/>
</dbReference>
<reference evidence="1 2" key="1">
    <citation type="submission" date="2019-03" db="EMBL/GenBank/DDBJ databases">
        <title>Single cell metagenomics reveals metabolic interactions within the superorganism composed of flagellate Streblomastix strix and complex community of Bacteroidetes bacteria on its surface.</title>
        <authorList>
            <person name="Treitli S.C."/>
            <person name="Kolisko M."/>
            <person name="Husnik F."/>
            <person name="Keeling P."/>
            <person name="Hampl V."/>
        </authorList>
    </citation>
    <scope>NUCLEOTIDE SEQUENCE [LARGE SCALE GENOMIC DNA]</scope>
    <source>
        <strain evidence="1">ST1C</strain>
    </source>
</reference>
<dbReference type="AlphaFoldDB" id="A0A5J4T7E8"/>
<gene>
    <name evidence="1" type="ORF">EZS28_050551</name>
</gene>
<organism evidence="1 2">
    <name type="scientific">Streblomastix strix</name>
    <dbReference type="NCBI Taxonomy" id="222440"/>
    <lineage>
        <taxon>Eukaryota</taxon>
        <taxon>Metamonada</taxon>
        <taxon>Preaxostyla</taxon>
        <taxon>Oxymonadida</taxon>
        <taxon>Streblomastigidae</taxon>
        <taxon>Streblomastix</taxon>
    </lineage>
</organism>
<sequence>KPFVNALAPAIVSKGLQAASSGLDAIYANNAQDTIMNLAKFQE</sequence>
<evidence type="ECO:0000313" key="2">
    <source>
        <dbReference type="Proteomes" id="UP000324800"/>
    </source>
</evidence>
<accession>A0A5J4T7E8</accession>
<protein>
    <submittedName>
        <fullName evidence="1">Uncharacterized protein</fullName>
    </submittedName>
</protein>
<dbReference type="Proteomes" id="UP000324800">
    <property type="component" value="Unassembled WGS sequence"/>
</dbReference>
<comment type="caution">
    <text evidence="1">The sequence shown here is derived from an EMBL/GenBank/DDBJ whole genome shotgun (WGS) entry which is preliminary data.</text>
</comment>
<proteinExistence type="predicted"/>
<evidence type="ECO:0000313" key="1">
    <source>
        <dbReference type="EMBL" id="KAA6353922.1"/>
    </source>
</evidence>
<name>A0A5J4T7E8_9EUKA</name>